<sequence>MDGLSANGITYAMVPYLWAVGIEKSSCRLFRHAMATQMLENGTDLRWI</sequence>
<dbReference type="EMBL" id="CAHS01000021">
    <property type="protein sequence ID" value="CCG88492.1"/>
    <property type="molecule type" value="Genomic_DNA"/>
</dbReference>
<organism evidence="1 2">
    <name type="scientific">Erwinia piriflorinigrans CFBP 5888</name>
    <dbReference type="NCBI Taxonomy" id="1161919"/>
    <lineage>
        <taxon>Bacteria</taxon>
        <taxon>Pseudomonadati</taxon>
        <taxon>Pseudomonadota</taxon>
        <taxon>Gammaproteobacteria</taxon>
        <taxon>Enterobacterales</taxon>
        <taxon>Erwiniaceae</taxon>
        <taxon>Erwinia</taxon>
    </lineage>
</organism>
<dbReference type="Proteomes" id="UP000018217">
    <property type="component" value="Unassembled WGS sequence"/>
</dbReference>
<dbReference type="STRING" id="1161919.EPIR_3129"/>
<evidence type="ECO:0000313" key="1">
    <source>
        <dbReference type="EMBL" id="CCG88492.1"/>
    </source>
</evidence>
<dbReference type="InterPro" id="IPR011010">
    <property type="entry name" value="DNA_brk_join_enz"/>
</dbReference>
<dbReference type="AlphaFoldDB" id="V5ZBW3"/>
<proteinExistence type="predicted"/>
<keyword evidence="2" id="KW-1185">Reference proteome</keyword>
<name>V5ZBW3_9GAMM</name>
<accession>V5ZBW3</accession>
<dbReference type="GO" id="GO:0003677">
    <property type="term" value="F:DNA binding"/>
    <property type="evidence" value="ECO:0007669"/>
    <property type="project" value="InterPro"/>
</dbReference>
<dbReference type="SUPFAM" id="SSF56349">
    <property type="entry name" value="DNA breaking-rejoining enzymes"/>
    <property type="match status" value="1"/>
</dbReference>
<protein>
    <submittedName>
        <fullName evidence="1">Site-specific tyrosine recombinase XerC</fullName>
    </submittedName>
</protein>
<gene>
    <name evidence="1" type="primary">xerC</name>
    <name evidence="1" type="ORF">EPIR_3129</name>
</gene>
<comment type="caution">
    <text evidence="1">The sequence shown here is derived from an EMBL/GenBank/DDBJ whole genome shotgun (WGS) entry which is preliminary data.</text>
</comment>
<evidence type="ECO:0000313" key="2">
    <source>
        <dbReference type="Proteomes" id="UP000018217"/>
    </source>
</evidence>
<dbReference type="RefSeq" id="WP_023656254.1">
    <property type="nucleotide sequence ID" value="NZ_CAHS01000021.1"/>
</dbReference>
<reference evidence="1 2" key="1">
    <citation type="journal article" date="2013" name="Syst. Appl. Microbiol.">
        <title>Phylogenetic position and virulence apparatus of the pear flower necrosis pathogen Erwinia piriflorinigrans CFBP 5888T as assessed by comparative genomics.</title>
        <authorList>
            <person name="Smits T.H."/>
            <person name="Rezzonico F."/>
            <person name="Lopez M.M."/>
            <person name="Blom J."/>
            <person name="Goesmann A."/>
            <person name="Frey J.E."/>
            <person name="Duffy B."/>
        </authorList>
    </citation>
    <scope>NUCLEOTIDE SEQUENCE [LARGE SCALE GENOMIC DNA]</scope>
    <source>
        <strain evidence="2">CFBP5888</strain>
    </source>
</reference>